<comment type="caution">
    <text evidence="7">The sequence shown here is derived from an EMBL/GenBank/DDBJ whole genome shotgun (WGS) entry which is preliminary data.</text>
</comment>
<name>A0AAN7N4U3_MYCAM</name>
<evidence type="ECO:0000256" key="5">
    <source>
        <dbReference type="ARBA" id="ARBA00023136"/>
    </source>
</evidence>
<proteinExistence type="inferred from homology"/>
<dbReference type="Proteomes" id="UP001333110">
    <property type="component" value="Unassembled WGS sequence"/>
</dbReference>
<organism evidence="7 8">
    <name type="scientific">Mycteria americana</name>
    <name type="common">Wood stork</name>
    <dbReference type="NCBI Taxonomy" id="33587"/>
    <lineage>
        <taxon>Eukaryota</taxon>
        <taxon>Metazoa</taxon>
        <taxon>Chordata</taxon>
        <taxon>Craniata</taxon>
        <taxon>Vertebrata</taxon>
        <taxon>Euteleostomi</taxon>
        <taxon>Archelosauria</taxon>
        <taxon>Archosauria</taxon>
        <taxon>Dinosauria</taxon>
        <taxon>Saurischia</taxon>
        <taxon>Theropoda</taxon>
        <taxon>Coelurosauria</taxon>
        <taxon>Aves</taxon>
        <taxon>Neognathae</taxon>
        <taxon>Neoaves</taxon>
        <taxon>Aequornithes</taxon>
        <taxon>Ciconiiformes</taxon>
        <taxon>Ciconiidae</taxon>
        <taxon>Mycteria</taxon>
    </lineage>
</organism>
<protein>
    <submittedName>
        <fullName evidence="7">Uncharacterized protein</fullName>
    </submittedName>
</protein>
<feature type="transmembrane region" description="Helical" evidence="6">
    <location>
        <begin position="111"/>
        <end position="131"/>
    </location>
</feature>
<keyword evidence="3 6" id="KW-0812">Transmembrane</keyword>
<comment type="subcellular location">
    <subcellularLocation>
        <location evidence="1">Membrane</location>
        <topology evidence="1">Multi-pass membrane protein</topology>
    </subcellularLocation>
</comment>
<evidence type="ECO:0000256" key="6">
    <source>
        <dbReference type="SAM" id="Phobius"/>
    </source>
</evidence>
<evidence type="ECO:0000313" key="8">
    <source>
        <dbReference type="Proteomes" id="UP001333110"/>
    </source>
</evidence>
<gene>
    <name evidence="7" type="ORF">QYF61_002773</name>
</gene>
<sequence length="319" mass="34946">MVFQAPASQQREGFLKRPLTFARSHCCRSEGDEPRTPGERVVLPCHRSLRTDRCSPSADAPVPSFSCLGKALPPFAGGPRRCFPVSARGDLCVNQSRMDRYRYFIFNQRNMVVLGLFQIAFSTVCVVSGFIDGIFRTESQLGKTRAPVWAGMVMGVPGVLALFSSQRKNPVLVNMLIVASIISCVAILIVIVYSSLTLNYGEEEELSSTPVHVIHTKFVLNKVVKGANVAMLAASICSAFVVLVMAYLGCRSLPCCSCYDSVTGMEWLQPSEDQNQAVEMVCAVQSPGGRIFNFPDQFPAQDLDAEEDASKPPPYIRMA</sequence>
<evidence type="ECO:0000256" key="3">
    <source>
        <dbReference type="ARBA" id="ARBA00022692"/>
    </source>
</evidence>
<evidence type="ECO:0000256" key="2">
    <source>
        <dbReference type="ARBA" id="ARBA00009565"/>
    </source>
</evidence>
<dbReference type="InterPro" id="IPR030417">
    <property type="entry name" value="MS4A"/>
</dbReference>
<evidence type="ECO:0000256" key="4">
    <source>
        <dbReference type="ARBA" id="ARBA00022989"/>
    </source>
</evidence>
<keyword evidence="4 6" id="KW-1133">Transmembrane helix</keyword>
<dbReference type="AlphaFoldDB" id="A0AAN7N4U3"/>
<comment type="similarity">
    <text evidence="2">Belongs to the MS4A family.</text>
</comment>
<dbReference type="PANTHER" id="PTHR23320:SF170">
    <property type="entry name" value="MEMBRANE SPANNING 4-DOMAINS A12"/>
    <property type="match status" value="1"/>
</dbReference>
<dbReference type="EMBL" id="JAUNZN010000007">
    <property type="protein sequence ID" value="KAK4817929.1"/>
    <property type="molecule type" value="Genomic_DNA"/>
</dbReference>
<feature type="transmembrane region" description="Helical" evidence="6">
    <location>
        <begin position="171"/>
        <end position="193"/>
    </location>
</feature>
<evidence type="ECO:0000313" key="7">
    <source>
        <dbReference type="EMBL" id="KAK4817929.1"/>
    </source>
</evidence>
<keyword evidence="8" id="KW-1185">Reference proteome</keyword>
<dbReference type="Pfam" id="PF04103">
    <property type="entry name" value="CD20"/>
    <property type="match status" value="1"/>
</dbReference>
<feature type="transmembrane region" description="Helical" evidence="6">
    <location>
        <begin position="229"/>
        <end position="248"/>
    </location>
</feature>
<accession>A0AAN7N4U3</accession>
<dbReference type="GO" id="GO:0016020">
    <property type="term" value="C:membrane"/>
    <property type="evidence" value="ECO:0007669"/>
    <property type="project" value="UniProtKB-SubCell"/>
</dbReference>
<feature type="transmembrane region" description="Helical" evidence="6">
    <location>
        <begin position="146"/>
        <end position="164"/>
    </location>
</feature>
<dbReference type="PANTHER" id="PTHR23320">
    <property type="entry name" value="MEMBRANE-SPANNING 4-DOMAINS SUBFAMILY A MS4A -RELATED"/>
    <property type="match status" value="1"/>
</dbReference>
<dbReference type="InterPro" id="IPR007237">
    <property type="entry name" value="CD20-like"/>
</dbReference>
<keyword evidence="5 6" id="KW-0472">Membrane</keyword>
<reference evidence="7 8" key="1">
    <citation type="journal article" date="2023" name="J. Hered.">
        <title>Chromosome-level genome of the wood stork (Mycteria americana) provides insight into avian chromosome evolution.</title>
        <authorList>
            <person name="Flamio R. Jr."/>
            <person name="Ramstad K.M."/>
        </authorList>
    </citation>
    <scope>NUCLEOTIDE SEQUENCE [LARGE SCALE GENOMIC DNA]</scope>
    <source>
        <strain evidence="7">JAX WOST 10</strain>
    </source>
</reference>
<evidence type="ECO:0000256" key="1">
    <source>
        <dbReference type="ARBA" id="ARBA00004141"/>
    </source>
</evidence>